<dbReference type="EC" id="3.6.4.12" evidence="4"/>
<keyword evidence="9" id="KW-0067">ATP-binding</keyword>
<evidence type="ECO:0000256" key="2">
    <source>
        <dbReference type="ARBA" id="ARBA00004496"/>
    </source>
</evidence>
<dbReference type="Pfam" id="PF13087">
    <property type="entry name" value="AAA_12"/>
    <property type="match status" value="1"/>
</dbReference>
<dbReference type="PANTHER" id="PTHR43788:SF8">
    <property type="entry name" value="DNA-BINDING PROTEIN SMUBP-2"/>
    <property type="match status" value="1"/>
</dbReference>
<dbReference type="InterPro" id="IPR041677">
    <property type="entry name" value="DNA2/NAM7_AAA_11"/>
</dbReference>
<evidence type="ECO:0000313" key="15">
    <source>
        <dbReference type="EMBL" id="KAJ1961114.1"/>
    </source>
</evidence>
<accession>A0A9W8ANC6</accession>
<dbReference type="GO" id="GO:0005524">
    <property type="term" value="F:ATP binding"/>
    <property type="evidence" value="ECO:0007669"/>
    <property type="project" value="UniProtKB-KW"/>
</dbReference>
<organism evidence="15 16">
    <name type="scientific">Dispira parvispora</name>
    <dbReference type="NCBI Taxonomy" id="1520584"/>
    <lineage>
        <taxon>Eukaryota</taxon>
        <taxon>Fungi</taxon>
        <taxon>Fungi incertae sedis</taxon>
        <taxon>Zoopagomycota</taxon>
        <taxon>Kickxellomycotina</taxon>
        <taxon>Dimargaritomycetes</taxon>
        <taxon>Dimargaritales</taxon>
        <taxon>Dimargaritaceae</taxon>
        <taxon>Dispira</taxon>
    </lineage>
</organism>
<evidence type="ECO:0000256" key="1">
    <source>
        <dbReference type="ARBA" id="ARBA00004123"/>
    </source>
</evidence>
<gene>
    <name evidence="15" type="ORF">IWQ62_003979</name>
</gene>
<keyword evidence="7" id="KW-0378">Hydrolase</keyword>
<dbReference type="Pfam" id="PF21138">
    <property type="entry name" value="SMUBP-2_HCS1_1B"/>
    <property type="match status" value="1"/>
</dbReference>
<feature type="compositionally biased region" description="Polar residues" evidence="12">
    <location>
        <begin position="113"/>
        <end position="129"/>
    </location>
</feature>
<dbReference type="SMART" id="SM00487">
    <property type="entry name" value="DEXDc"/>
    <property type="match status" value="1"/>
</dbReference>
<dbReference type="GO" id="GO:0043139">
    <property type="term" value="F:5'-3' DNA helicase activity"/>
    <property type="evidence" value="ECO:0007669"/>
    <property type="project" value="TreeGrafter"/>
</dbReference>
<evidence type="ECO:0000313" key="16">
    <source>
        <dbReference type="Proteomes" id="UP001150925"/>
    </source>
</evidence>
<evidence type="ECO:0000259" key="13">
    <source>
        <dbReference type="SMART" id="SM00382"/>
    </source>
</evidence>
<feature type="region of interest" description="Disordered" evidence="12">
    <location>
        <begin position="92"/>
        <end position="129"/>
    </location>
</feature>
<comment type="catalytic activity">
    <reaction evidence="11">
        <text>ATP + H2O = ADP + phosphate + H(+)</text>
        <dbReference type="Rhea" id="RHEA:13065"/>
        <dbReference type="ChEBI" id="CHEBI:15377"/>
        <dbReference type="ChEBI" id="CHEBI:15378"/>
        <dbReference type="ChEBI" id="CHEBI:30616"/>
        <dbReference type="ChEBI" id="CHEBI:43474"/>
        <dbReference type="ChEBI" id="CHEBI:456216"/>
        <dbReference type="EC" id="3.6.4.12"/>
    </reaction>
    <physiologicalReaction direction="left-to-right" evidence="11">
        <dbReference type="Rhea" id="RHEA:13066"/>
    </physiologicalReaction>
</comment>
<sequence length="765" mass="83886">MVTALEFLCHYDSLITQEQSLDIEGTGELLRQYSPIHLQRLGLALVGTHITGWRTGLGGKTLVDLEPPTTAVDGVFPPHQLRAGDVVGLEASHAGQVTKGGRTPGRSRGGSAKASTSVGGATSTDGSGSLSGVVCRVKDNKLVISLPDSIPTEWNERCTVTKLANDVTFKRIHMALATLVQKSALITSQLGSVDPTQVPALTSLQTGKTYPGPITSETLTQVLLGELDPLFTIGQRSVPCKSLQSVNLDEISVDWFDLSLNASQRHAVQFALAAQHLALIHGPPGTGKTYTLVEIIRQLARVGEQRILVCGPSNISVDNLVERLAKYRLSLVRLGHPARILPAVVNHSLDMITKYSDQGLLLKDVRQDMDDTLAQIRKSKKRSERYELFKTLKELRKEFRTRESQVVDQCLKSSQVVLTTLNGAGVRQLDHHRFDVVIIDEATQALEGECWIAALKGSKLILAGDHLQLPPTVKSITHPPNLPSPERRTVSGTPSTKSTLDQPALDQTLFDRLLARYGPGLKRMLTVQYRMHHSIMQYSAAKLYQGELTAHPSVAEHKLTDLEGVADTDTTRVPLLMIDTAGCDYLEQTDGTQGNGDTSGLSNKNTQRQTNKKTDKVSNSLGRWLELDSKFNQGEAELVEKHLELLVEEGGLTPSQIAVISPYNAQVRLLTSQLKSRYPELEIGSVDGFQGREKEAIILSLVRSNAKGEVGFLADYRRLNVAITRPKRQLCIIGDSETLAKHDPFLRGLCQWSKNVGEEHCAEYY</sequence>
<feature type="compositionally biased region" description="Low complexity" evidence="12">
    <location>
        <begin position="100"/>
        <end position="111"/>
    </location>
</feature>
<feature type="region of interest" description="Disordered" evidence="12">
    <location>
        <begin position="589"/>
        <end position="617"/>
    </location>
</feature>
<dbReference type="InterPro" id="IPR041679">
    <property type="entry name" value="DNA2/NAM7-like_C"/>
</dbReference>
<name>A0A9W8ANC6_9FUNG</name>
<dbReference type="SUPFAM" id="SSF52540">
    <property type="entry name" value="P-loop containing nucleoside triphosphate hydrolases"/>
    <property type="match status" value="1"/>
</dbReference>
<evidence type="ECO:0000259" key="14">
    <source>
        <dbReference type="SMART" id="SM00487"/>
    </source>
</evidence>
<proteinExistence type="inferred from homology"/>
<dbReference type="InterPro" id="IPR003593">
    <property type="entry name" value="AAA+_ATPase"/>
</dbReference>
<dbReference type="GO" id="GO:0005737">
    <property type="term" value="C:cytoplasm"/>
    <property type="evidence" value="ECO:0007669"/>
    <property type="project" value="UniProtKB-SubCell"/>
</dbReference>
<dbReference type="PANTHER" id="PTHR43788">
    <property type="entry name" value="DNA2/NAM7 HELICASE FAMILY MEMBER"/>
    <property type="match status" value="1"/>
</dbReference>
<dbReference type="InterPro" id="IPR050534">
    <property type="entry name" value="Coronavir_polyprotein_1ab"/>
</dbReference>
<feature type="compositionally biased region" description="Polar residues" evidence="12">
    <location>
        <begin position="589"/>
        <end position="609"/>
    </location>
</feature>
<dbReference type="CDD" id="cd18044">
    <property type="entry name" value="DEXXQc_SMUBP2"/>
    <property type="match status" value="1"/>
</dbReference>
<evidence type="ECO:0000256" key="5">
    <source>
        <dbReference type="ARBA" id="ARBA00022490"/>
    </source>
</evidence>
<protein>
    <recommendedName>
        <fullName evidence="4">DNA helicase</fullName>
        <ecNumber evidence="4">3.6.4.12</ecNumber>
    </recommendedName>
</protein>
<dbReference type="SMART" id="SM00382">
    <property type="entry name" value="AAA"/>
    <property type="match status" value="1"/>
</dbReference>
<keyword evidence="8" id="KW-0347">Helicase</keyword>
<comment type="similarity">
    <text evidence="3">Belongs to the DNA2/NAM7 helicase family.</text>
</comment>
<keyword evidence="16" id="KW-1185">Reference proteome</keyword>
<evidence type="ECO:0000256" key="12">
    <source>
        <dbReference type="SAM" id="MobiDB-lite"/>
    </source>
</evidence>
<dbReference type="InterPro" id="IPR027417">
    <property type="entry name" value="P-loop_NTPase"/>
</dbReference>
<dbReference type="CDD" id="cd18808">
    <property type="entry name" value="SF1_C_Upf1"/>
    <property type="match status" value="1"/>
</dbReference>
<evidence type="ECO:0000256" key="6">
    <source>
        <dbReference type="ARBA" id="ARBA00022741"/>
    </source>
</evidence>
<dbReference type="InterPro" id="IPR048761">
    <property type="entry name" value="SMUBP-2_HCS1_1B"/>
</dbReference>
<feature type="domain" description="AAA+ ATPase" evidence="13">
    <location>
        <begin position="274"/>
        <end position="520"/>
    </location>
</feature>
<evidence type="ECO:0000256" key="7">
    <source>
        <dbReference type="ARBA" id="ARBA00022801"/>
    </source>
</evidence>
<keyword evidence="5" id="KW-0963">Cytoplasm</keyword>
<dbReference type="Proteomes" id="UP001150925">
    <property type="component" value="Unassembled WGS sequence"/>
</dbReference>
<dbReference type="AlphaFoldDB" id="A0A9W8ANC6"/>
<dbReference type="InterPro" id="IPR047187">
    <property type="entry name" value="SF1_C_Upf1"/>
</dbReference>
<comment type="subcellular location">
    <subcellularLocation>
        <location evidence="2">Cytoplasm</location>
    </subcellularLocation>
    <subcellularLocation>
        <location evidence="1">Nucleus</location>
    </subcellularLocation>
</comment>
<evidence type="ECO:0000256" key="3">
    <source>
        <dbReference type="ARBA" id="ARBA00007913"/>
    </source>
</evidence>
<comment type="caution">
    <text evidence="15">The sequence shown here is derived from an EMBL/GenBank/DDBJ whole genome shotgun (WGS) entry which is preliminary data.</text>
</comment>
<dbReference type="GO" id="GO:0005634">
    <property type="term" value="C:nucleus"/>
    <property type="evidence" value="ECO:0007669"/>
    <property type="project" value="UniProtKB-SubCell"/>
</dbReference>
<dbReference type="EMBL" id="JANBPY010001200">
    <property type="protein sequence ID" value="KAJ1961114.1"/>
    <property type="molecule type" value="Genomic_DNA"/>
</dbReference>
<evidence type="ECO:0000256" key="9">
    <source>
        <dbReference type="ARBA" id="ARBA00022840"/>
    </source>
</evidence>
<dbReference type="InterPro" id="IPR014001">
    <property type="entry name" value="Helicase_ATP-bd"/>
</dbReference>
<evidence type="ECO:0000256" key="10">
    <source>
        <dbReference type="ARBA" id="ARBA00023242"/>
    </source>
</evidence>
<dbReference type="Gene3D" id="3.40.50.300">
    <property type="entry name" value="P-loop containing nucleotide triphosphate hydrolases"/>
    <property type="match status" value="2"/>
</dbReference>
<evidence type="ECO:0000256" key="8">
    <source>
        <dbReference type="ARBA" id="ARBA00022806"/>
    </source>
</evidence>
<dbReference type="GO" id="GO:0003723">
    <property type="term" value="F:RNA binding"/>
    <property type="evidence" value="ECO:0007669"/>
    <property type="project" value="InterPro"/>
</dbReference>
<keyword evidence="6" id="KW-0547">Nucleotide-binding</keyword>
<dbReference type="OrthoDB" id="6513042at2759"/>
<feature type="domain" description="Helicase ATP-binding" evidence="14">
    <location>
        <begin position="256"/>
        <end position="530"/>
    </location>
</feature>
<keyword evidence="10" id="KW-0539">Nucleus</keyword>
<feature type="region of interest" description="Disordered" evidence="12">
    <location>
        <begin position="476"/>
        <end position="502"/>
    </location>
</feature>
<evidence type="ECO:0000256" key="11">
    <source>
        <dbReference type="ARBA" id="ARBA00048432"/>
    </source>
</evidence>
<feature type="compositionally biased region" description="Polar residues" evidence="12">
    <location>
        <begin position="490"/>
        <end position="501"/>
    </location>
</feature>
<dbReference type="Gene3D" id="2.40.30.270">
    <property type="match status" value="1"/>
</dbReference>
<reference evidence="15" key="1">
    <citation type="submission" date="2022-07" db="EMBL/GenBank/DDBJ databases">
        <title>Phylogenomic reconstructions and comparative analyses of Kickxellomycotina fungi.</title>
        <authorList>
            <person name="Reynolds N.K."/>
            <person name="Stajich J.E."/>
            <person name="Barry K."/>
            <person name="Grigoriev I.V."/>
            <person name="Crous P."/>
            <person name="Smith M.E."/>
        </authorList>
    </citation>
    <scope>NUCLEOTIDE SEQUENCE</scope>
    <source>
        <strain evidence="15">RSA 1196</strain>
    </source>
</reference>
<dbReference type="GO" id="GO:0016787">
    <property type="term" value="F:hydrolase activity"/>
    <property type="evidence" value="ECO:0007669"/>
    <property type="project" value="UniProtKB-KW"/>
</dbReference>
<dbReference type="Pfam" id="PF13086">
    <property type="entry name" value="AAA_11"/>
    <property type="match status" value="1"/>
</dbReference>
<evidence type="ECO:0000256" key="4">
    <source>
        <dbReference type="ARBA" id="ARBA00012551"/>
    </source>
</evidence>